<dbReference type="Pfam" id="PF01047">
    <property type="entry name" value="MarR"/>
    <property type="match status" value="1"/>
</dbReference>
<reference evidence="6 8" key="2">
    <citation type="submission" date="2019-11" db="EMBL/GenBank/DDBJ databases">
        <title>Implementation of targeted gown and glove precautions to prevent Staphylococcus aureus acquisition in community-based nursing homes.</title>
        <authorList>
            <person name="Stine O.C."/>
        </authorList>
    </citation>
    <scope>NUCLEOTIDE SEQUENCE [LARGE SCALE GENOMIC DNA]</scope>
    <source>
        <strain evidence="6 8">S_2023.LVRQ.AN</strain>
    </source>
</reference>
<dbReference type="PATRIC" id="fig|1280.3385.peg.2654"/>
<name>A0A0U1MSW5_STAAU</name>
<gene>
    <name evidence="5" type="ORF">BN1321_410017</name>
    <name evidence="6" type="ORF">GO941_06435</name>
</gene>
<dbReference type="EMBL" id="WPVZ01000387">
    <property type="protein sequence ID" value="MVL45127.1"/>
    <property type="molecule type" value="Genomic_DNA"/>
</dbReference>
<dbReference type="PROSITE" id="PS50995">
    <property type="entry name" value="HTH_MARR_2"/>
    <property type="match status" value="1"/>
</dbReference>
<dbReference type="EMBL" id="CVOQ01000036">
    <property type="protein sequence ID" value="CRI18387.1"/>
    <property type="molecule type" value="Genomic_DNA"/>
</dbReference>
<evidence type="ECO:0000313" key="5">
    <source>
        <dbReference type="EMBL" id="CRI18387.1"/>
    </source>
</evidence>
<evidence type="ECO:0000313" key="6">
    <source>
        <dbReference type="EMBL" id="MVL45127.1"/>
    </source>
</evidence>
<feature type="domain" description="HTH marR-type" evidence="4">
    <location>
        <begin position="1"/>
        <end position="136"/>
    </location>
</feature>
<dbReference type="Gene3D" id="1.10.10.10">
    <property type="entry name" value="Winged helix-like DNA-binding domain superfamily/Winged helix DNA-binding domain"/>
    <property type="match status" value="1"/>
</dbReference>
<evidence type="ECO:0000256" key="3">
    <source>
        <dbReference type="ARBA" id="ARBA00023163"/>
    </source>
</evidence>
<evidence type="ECO:0000313" key="8">
    <source>
        <dbReference type="Proteomes" id="UP000434412"/>
    </source>
</evidence>
<dbReference type="PRINTS" id="PR00598">
    <property type="entry name" value="HTHMARR"/>
</dbReference>
<sequence length="139" mass="15976">MELDNCINYLLSTSQNRVFKHFKSLLSPYNITPAEYGVLNYLINSNLNTPKAIGNTLNLEPSTISGILDKMSKKDLITRQTDNENRRTVLINSTNKAKDLWPTLEKKAYQLNNNYFANLTNEETVVFKKILLKINETTF</sequence>
<dbReference type="SMART" id="SM00347">
    <property type="entry name" value="HTH_MARR"/>
    <property type="match status" value="1"/>
</dbReference>
<dbReference type="GO" id="GO:0003700">
    <property type="term" value="F:DNA-binding transcription factor activity"/>
    <property type="evidence" value="ECO:0007669"/>
    <property type="project" value="InterPro"/>
</dbReference>
<evidence type="ECO:0000256" key="2">
    <source>
        <dbReference type="ARBA" id="ARBA00023125"/>
    </source>
</evidence>
<evidence type="ECO:0000256" key="1">
    <source>
        <dbReference type="ARBA" id="ARBA00023015"/>
    </source>
</evidence>
<evidence type="ECO:0000313" key="7">
    <source>
        <dbReference type="Proteomes" id="UP000039437"/>
    </source>
</evidence>
<keyword evidence="2" id="KW-0238">DNA-binding</keyword>
<organism evidence="5 7">
    <name type="scientific">Staphylococcus aureus</name>
    <dbReference type="NCBI Taxonomy" id="1280"/>
    <lineage>
        <taxon>Bacteria</taxon>
        <taxon>Bacillati</taxon>
        <taxon>Bacillota</taxon>
        <taxon>Bacilli</taxon>
        <taxon>Bacillales</taxon>
        <taxon>Staphylococcaceae</taxon>
        <taxon>Staphylococcus</taxon>
    </lineage>
</organism>
<reference evidence="5 7" key="1">
    <citation type="submission" date="2015-04" db="EMBL/GenBank/DDBJ databases">
        <authorList>
            <person name="Syromyatnikov M.Y."/>
            <person name="Popov V.N."/>
        </authorList>
    </citation>
    <scope>NUCLEOTIDE SEQUENCE [LARGE SCALE GENOMIC DNA]</scope>
    <source>
        <strain evidence="5 7">AH1</strain>
    </source>
</reference>
<accession>A0A0U1MSW5</accession>
<protein>
    <submittedName>
        <fullName evidence="6">MarR family transcriptional regulator</fullName>
    </submittedName>
</protein>
<dbReference type="SUPFAM" id="SSF46785">
    <property type="entry name" value="Winged helix' DNA-binding domain"/>
    <property type="match status" value="1"/>
</dbReference>
<dbReference type="PANTHER" id="PTHR42756:SF1">
    <property type="entry name" value="TRANSCRIPTIONAL REPRESSOR OF EMRAB OPERON"/>
    <property type="match status" value="1"/>
</dbReference>
<dbReference type="GO" id="GO:0003677">
    <property type="term" value="F:DNA binding"/>
    <property type="evidence" value="ECO:0007669"/>
    <property type="project" value="UniProtKB-KW"/>
</dbReference>
<evidence type="ECO:0000259" key="4">
    <source>
        <dbReference type="PROSITE" id="PS50995"/>
    </source>
</evidence>
<dbReference type="Proteomes" id="UP000434412">
    <property type="component" value="Unassembled WGS sequence"/>
</dbReference>
<proteinExistence type="predicted"/>
<dbReference type="RefSeq" id="WP_031875224.1">
    <property type="nucleotide sequence ID" value="NZ_CP083259.1"/>
</dbReference>
<dbReference type="InterPro" id="IPR000835">
    <property type="entry name" value="HTH_MarR-typ"/>
</dbReference>
<keyword evidence="1" id="KW-0805">Transcription regulation</keyword>
<keyword evidence="3" id="KW-0804">Transcription</keyword>
<dbReference type="InterPro" id="IPR036390">
    <property type="entry name" value="WH_DNA-bd_sf"/>
</dbReference>
<dbReference type="AlphaFoldDB" id="A0A0U1MSW5"/>
<dbReference type="Proteomes" id="UP000039437">
    <property type="component" value="Unassembled WGS sequence"/>
</dbReference>
<dbReference type="PANTHER" id="PTHR42756">
    <property type="entry name" value="TRANSCRIPTIONAL REGULATOR, MARR"/>
    <property type="match status" value="1"/>
</dbReference>
<dbReference type="InterPro" id="IPR036388">
    <property type="entry name" value="WH-like_DNA-bd_sf"/>
</dbReference>